<keyword evidence="1" id="KW-0472">Membrane</keyword>
<sequence>MVLFNGFTKHDKNTHLPPQTSAVPLILFSSCLAFPISRSSFTMVCFLSRYSR</sequence>
<keyword evidence="3" id="KW-1185">Reference proteome</keyword>
<dbReference type="InParanoid" id="A0A0H2S362"/>
<dbReference type="Proteomes" id="UP000053477">
    <property type="component" value="Unassembled WGS sequence"/>
</dbReference>
<accession>A0A0H2S362</accession>
<gene>
    <name evidence="2" type="ORF">SCHPADRAFT_901736</name>
</gene>
<protein>
    <submittedName>
        <fullName evidence="2">Uncharacterized protein</fullName>
    </submittedName>
</protein>
<name>A0A0H2S362_9AGAM</name>
<evidence type="ECO:0000313" key="2">
    <source>
        <dbReference type="EMBL" id="KLO16198.1"/>
    </source>
</evidence>
<keyword evidence="1" id="KW-1133">Transmembrane helix</keyword>
<proteinExistence type="predicted"/>
<dbReference type="EMBL" id="KQ085919">
    <property type="protein sequence ID" value="KLO16198.1"/>
    <property type="molecule type" value="Genomic_DNA"/>
</dbReference>
<organism evidence="2 3">
    <name type="scientific">Schizopora paradoxa</name>
    <dbReference type="NCBI Taxonomy" id="27342"/>
    <lineage>
        <taxon>Eukaryota</taxon>
        <taxon>Fungi</taxon>
        <taxon>Dikarya</taxon>
        <taxon>Basidiomycota</taxon>
        <taxon>Agaricomycotina</taxon>
        <taxon>Agaricomycetes</taxon>
        <taxon>Hymenochaetales</taxon>
        <taxon>Schizoporaceae</taxon>
        <taxon>Schizopora</taxon>
    </lineage>
</organism>
<dbReference type="AlphaFoldDB" id="A0A0H2S362"/>
<evidence type="ECO:0000313" key="3">
    <source>
        <dbReference type="Proteomes" id="UP000053477"/>
    </source>
</evidence>
<evidence type="ECO:0000256" key="1">
    <source>
        <dbReference type="SAM" id="Phobius"/>
    </source>
</evidence>
<reference evidence="2 3" key="1">
    <citation type="submission" date="2015-04" db="EMBL/GenBank/DDBJ databases">
        <title>Complete genome sequence of Schizopora paradoxa KUC8140, a cosmopolitan wood degrader in East Asia.</title>
        <authorList>
            <consortium name="DOE Joint Genome Institute"/>
            <person name="Min B."/>
            <person name="Park H."/>
            <person name="Jang Y."/>
            <person name="Kim J.-J."/>
            <person name="Kim K.H."/>
            <person name="Pangilinan J."/>
            <person name="Lipzen A."/>
            <person name="Riley R."/>
            <person name="Grigoriev I.V."/>
            <person name="Spatafora J.W."/>
            <person name="Choi I.-G."/>
        </authorList>
    </citation>
    <scope>NUCLEOTIDE SEQUENCE [LARGE SCALE GENOMIC DNA]</scope>
    <source>
        <strain evidence="2 3">KUC8140</strain>
    </source>
</reference>
<keyword evidence="1" id="KW-0812">Transmembrane</keyword>
<feature type="transmembrane region" description="Helical" evidence="1">
    <location>
        <begin position="25"/>
        <end position="47"/>
    </location>
</feature>